<dbReference type="InterPro" id="IPR035919">
    <property type="entry name" value="EAL_sf"/>
</dbReference>
<dbReference type="InterPro" id="IPR052155">
    <property type="entry name" value="Biofilm_reg_signaling"/>
</dbReference>
<dbReference type="Gene3D" id="3.30.70.270">
    <property type="match status" value="1"/>
</dbReference>
<dbReference type="Pfam" id="PF00990">
    <property type="entry name" value="GGDEF"/>
    <property type="match status" value="1"/>
</dbReference>
<dbReference type="CDD" id="cd01949">
    <property type="entry name" value="GGDEF"/>
    <property type="match status" value="1"/>
</dbReference>
<dbReference type="Pfam" id="PF00563">
    <property type="entry name" value="EAL"/>
    <property type="match status" value="1"/>
</dbReference>
<dbReference type="SUPFAM" id="SSF55073">
    <property type="entry name" value="Nucleotide cyclase"/>
    <property type="match status" value="1"/>
</dbReference>
<dbReference type="PANTHER" id="PTHR44757:SF2">
    <property type="entry name" value="BIOFILM ARCHITECTURE MAINTENANCE PROTEIN MBAA"/>
    <property type="match status" value="1"/>
</dbReference>
<dbReference type="EMBL" id="JAUYVH010000015">
    <property type="protein sequence ID" value="MDQ9172017.1"/>
    <property type="molecule type" value="Genomic_DNA"/>
</dbReference>
<dbReference type="InterPro" id="IPR029787">
    <property type="entry name" value="Nucleotide_cyclase"/>
</dbReference>
<dbReference type="Gene3D" id="3.20.20.450">
    <property type="entry name" value="EAL domain"/>
    <property type="match status" value="1"/>
</dbReference>
<evidence type="ECO:0000313" key="5">
    <source>
        <dbReference type="Proteomes" id="UP001225596"/>
    </source>
</evidence>
<keyword evidence="5" id="KW-1185">Reference proteome</keyword>
<dbReference type="InterPro" id="IPR001633">
    <property type="entry name" value="EAL_dom"/>
</dbReference>
<dbReference type="CDD" id="cd12914">
    <property type="entry name" value="PDC1_DGC_like"/>
    <property type="match status" value="1"/>
</dbReference>
<organism evidence="4 5">
    <name type="scientific">Keguizhuia sedimenti</name>
    <dbReference type="NCBI Taxonomy" id="3064264"/>
    <lineage>
        <taxon>Bacteria</taxon>
        <taxon>Pseudomonadati</taxon>
        <taxon>Pseudomonadota</taxon>
        <taxon>Betaproteobacteria</taxon>
        <taxon>Burkholderiales</taxon>
        <taxon>Oxalobacteraceae</taxon>
        <taxon>Keguizhuia</taxon>
    </lineage>
</organism>
<evidence type="ECO:0000259" key="3">
    <source>
        <dbReference type="PROSITE" id="PS50887"/>
    </source>
</evidence>
<proteinExistence type="predicted"/>
<dbReference type="InterPro" id="IPR000160">
    <property type="entry name" value="GGDEF_dom"/>
</dbReference>
<reference evidence="4 5" key="1">
    <citation type="submission" date="2023-08" db="EMBL/GenBank/DDBJ databases">
        <title>Oxalobacteraceae gen .nov., isolated from river sludge outside the plant.</title>
        <authorList>
            <person name="Zhao S.Y."/>
        </authorList>
    </citation>
    <scope>NUCLEOTIDE SEQUENCE [LARGE SCALE GENOMIC DNA]</scope>
    <source>
        <strain evidence="4 5">R-40</strain>
    </source>
</reference>
<comment type="caution">
    <text evidence="4">The sequence shown here is derived from an EMBL/GenBank/DDBJ whole genome shotgun (WGS) entry which is preliminary data.</text>
</comment>
<dbReference type="InterPro" id="IPR035965">
    <property type="entry name" value="PAS-like_dom_sf"/>
</dbReference>
<dbReference type="Pfam" id="PF08448">
    <property type="entry name" value="PAS_4"/>
    <property type="match status" value="1"/>
</dbReference>
<evidence type="ECO:0000259" key="2">
    <source>
        <dbReference type="PROSITE" id="PS50883"/>
    </source>
</evidence>
<protein>
    <submittedName>
        <fullName evidence="4">EAL domain-containing protein</fullName>
    </submittedName>
</protein>
<dbReference type="SMART" id="SM00052">
    <property type="entry name" value="EAL"/>
    <property type="match status" value="1"/>
</dbReference>
<keyword evidence="1" id="KW-1133">Transmembrane helix</keyword>
<dbReference type="PANTHER" id="PTHR44757">
    <property type="entry name" value="DIGUANYLATE CYCLASE DGCP"/>
    <property type="match status" value="1"/>
</dbReference>
<dbReference type="InterPro" id="IPR043128">
    <property type="entry name" value="Rev_trsase/Diguanyl_cyclase"/>
</dbReference>
<dbReference type="PROSITE" id="PS50887">
    <property type="entry name" value="GGDEF"/>
    <property type="match status" value="1"/>
</dbReference>
<dbReference type="Gene3D" id="3.30.450.20">
    <property type="entry name" value="PAS domain"/>
    <property type="match status" value="3"/>
</dbReference>
<dbReference type="NCBIfam" id="TIGR00254">
    <property type="entry name" value="GGDEF"/>
    <property type="match status" value="1"/>
</dbReference>
<sequence>MAEMKAEREHAFEEAMTRAEAYAMQLHRMIEHIDYITLILKYAWEAGSGKVDLEKQRRFGLFPDQSLTYVMLLDKWGDVVGTTLHYRGQSNFADLPSFQDHRARRTQGLIIDGPMIDPRMTKPVICFSRRLENPDASFDGLAVVCVEPAYLLVFRNDKSLAGGDFISLRFTNGTLLATKTETATGRIYRKDPVFRGESGTLVERGDKFLDNQARIVAWKRISGYPLVAMGAISEKNVLAAFSRNVDEARTTVVATSWLIAAFSLIGMYFAFRYIKRKEQAEEIRNTFRVATEAANEGFYMACPIYARDGTIIDFRFEDCNDQGAKMLDRQKEAVIGATLASILPHPYWEEVIHTYRQAMETGFYEDELRVPPQSPIKAAWLHRRYVRSGNGLAVTLRDISQTKEHEQALSSLANTDALTKLPNRYWLSTFLPAKIQQEQTHAKHFAVLFIDLDNFKNINDTLGHDAGDDLLKEAAVRLKSSVRASDHVARLGGDEFTVVLDQVEATEDVARVARMIVKAMSQPFELLGNAGHRVNASIGISVFPQDGNDGETLLKHADIAMYAAKAAGKGRFQFYDTHLSDTLLLKLSKEHALRHAIERDELVVHYQPRVDTQSGRLLSMEALVRWMSPSHGLIYPHEFIDVAEDNGMILQIGEQVVQKVCAQIAIWKSQGLLVVPVSINVTAAQLKNGGFYAYLSGCLKKYQLDPSMVEVEITEASVVEHSQVVMNELDLLRLLGVKLMIDDFGTGYSSLAQLHRLDVDALKIDPVFTSEIGTGRDGETIFKAIVSMAKTLKIEIVAEGVETPRQLQCLQAMACNQIQGYLISPPVPAKDIPALIRKNQLFPAL</sequence>
<dbReference type="SMART" id="SM00267">
    <property type="entry name" value="GGDEF"/>
    <property type="match status" value="1"/>
</dbReference>
<keyword evidence="1" id="KW-0812">Transmembrane</keyword>
<dbReference type="Proteomes" id="UP001225596">
    <property type="component" value="Unassembled WGS sequence"/>
</dbReference>
<dbReference type="CDD" id="cd12915">
    <property type="entry name" value="PDC2_DGC_like"/>
    <property type="match status" value="1"/>
</dbReference>
<keyword evidence="1" id="KW-0472">Membrane</keyword>
<dbReference type="CDD" id="cd01948">
    <property type="entry name" value="EAL"/>
    <property type="match status" value="1"/>
</dbReference>
<gene>
    <name evidence="4" type="ORF">Q8A64_16500</name>
</gene>
<evidence type="ECO:0000256" key="1">
    <source>
        <dbReference type="SAM" id="Phobius"/>
    </source>
</evidence>
<feature type="transmembrane region" description="Helical" evidence="1">
    <location>
        <begin position="252"/>
        <end position="271"/>
    </location>
</feature>
<feature type="domain" description="EAL" evidence="2">
    <location>
        <begin position="586"/>
        <end position="840"/>
    </location>
</feature>
<dbReference type="InterPro" id="IPR013656">
    <property type="entry name" value="PAS_4"/>
</dbReference>
<dbReference type="RefSeq" id="WP_338438012.1">
    <property type="nucleotide sequence ID" value="NZ_JAUYVH010000015.1"/>
</dbReference>
<accession>A0ABU1BSS4</accession>
<dbReference type="SUPFAM" id="SSF141868">
    <property type="entry name" value="EAL domain-like"/>
    <property type="match status" value="1"/>
</dbReference>
<name>A0ABU1BSS4_9BURK</name>
<feature type="domain" description="GGDEF" evidence="3">
    <location>
        <begin position="443"/>
        <end position="577"/>
    </location>
</feature>
<evidence type="ECO:0000313" key="4">
    <source>
        <dbReference type="EMBL" id="MDQ9172017.1"/>
    </source>
</evidence>
<dbReference type="SUPFAM" id="SSF55785">
    <property type="entry name" value="PYP-like sensor domain (PAS domain)"/>
    <property type="match status" value="1"/>
</dbReference>
<dbReference type="PROSITE" id="PS50883">
    <property type="entry name" value="EAL"/>
    <property type="match status" value="1"/>
</dbReference>